<evidence type="ECO:0000313" key="3">
    <source>
        <dbReference type="EMBL" id="OUE26358.1"/>
    </source>
</evidence>
<organism evidence="3 4">
    <name type="scientific">Clavibacter michiganensis</name>
    <dbReference type="NCBI Taxonomy" id="28447"/>
    <lineage>
        <taxon>Bacteria</taxon>
        <taxon>Bacillati</taxon>
        <taxon>Actinomycetota</taxon>
        <taxon>Actinomycetes</taxon>
        <taxon>Micrococcales</taxon>
        <taxon>Microbacteriaceae</taxon>
        <taxon>Clavibacter</taxon>
    </lineage>
</organism>
<gene>
    <name evidence="3" type="ORF">BFL36_03905</name>
</gene>
<evidence type="ECO:0000256" key="1">
    <source>
        <dbReference type="SAM" id="MobiDB-lite"/>
    </source>
</evidence>
<proteinExistence type="predicted"/>
<feature type="region of interest" description="Disordered" evidence="1">
    <location>
        <begin position="280"/>
        <end position="318"/>
    </location>
</feature>
<protein>
    <recommendedName>
        <fullName evidence="5">Secreted protein</fullName>
    </recommendedName>
</protein>
<dbReference type="InterPro" id="IPR043777">
    <property type="entry name" value="DUF5719"/>
</dbReference>
<keyword evidence="2" id="KW-1133">Transmembrane helix</keyword>
<dbReference type="AlphaFoldDB" id="A0A251YQP6"/>
<comment type="caution">
    <text evidence="3">The sequence shown here is derived from an EMBL/GenBank/DDBJ whole genome shotgun (WGS) entry which is preliminary data.</text>
</comment>
<dbReference type="EMBL" id="MDJY01000023">
    <property type="protein sequence ID" value="OUE26358.1"/>
    <property type="molecule type" value="Genomic_DNA"/>
</dbReference>
<keyword evidence="2" id="KW-0472">Membrane</keyword>
<evidence type="ECO:0000256" key="2">
    <source>
        <dbReference type="SAM" id="Phobius"/>
    </source>
</evidence>
<name>A0A251YQP6_9MICO</name>
<reference evidence="3 4" key="1">
    <citation type="submission" date="2016-08" db="EMBL/GenBank/DDBJ databases">
        <title>Genome sequence of Clavibacter michiganensis spp strain CFBP8017.</title>
        <authorList>
            <person name="Thapa S.P."/>
            <person name="Coaker G."/>
            <person name="Jacques M.-A."/>
        </authorList>
    </citation>
    <scope>NUCLEOTIDE SEQUENCE [LARGE SCALE GENOMIC DNA]</scope>
    <source>
        <strain evidence="3">CFBP8017</strain>
    </source>
</reference>
<feature type="compositionally biased region" description="Low complexity" evidence="1">
    <location>
        <begin position="280"/>
        <end position="302"/>
    </location>
</feature>
<dbReference type="RefSeq" id="WP_086516690.1">
    <property type="nucleotide sequence ID" value="NZ_MDJY01000023.1"/>
</dbReference>
<dbReference type="Pfam" id="PF18986">
    <property type="entry name" value="DUF5719"/>
    <property type="match status" value="1"/>
</dbReference>
<evidence type="ECO:0008006" key="5">
    <source>
        <dbReference type="Google" id="ProtNLM"/>
    </source>
</evidence>
<feature type="region of interest" description="Disordered" evidence="1">
    <location>
        <begin position="82"/>
        <end position="116"/>
    </location>
</feature>
<feature type="compositionally biased region" description="Low complexity" evidence="1">
    <location>
        <begin position="82"/>
        <end position="93"/>
    </location>
</feature>
<dbReference type="Proteomes" id="UP000195011">
    <property type="component" value="Unassembled WGS sequence"/>
</dbReference>
<evidence type="ECO:0000313" key="4">
    <source>
        <dbReference type="Proteomes" id="UP000195011"/>
    </source>
</evidence>
<accession>A0A251YQP6</accession>
<sequence>MTRRDAARIATRVTTGIAGVAVLGVIVTGALLLPPSSGDASAPSVVVTPVATDQQRVCPGALLRPPEADAAGTTSAVAVGSSTVTSGSASSGTATGGPGVRTSRLQAPEVQGGASTEASVLAVAGAEGDDPTELAGAASQIATQSDLAGLAAAPCSEATAESWLLGGATTTGRTTFVVLDNPSGVSSSVDLAISGEDGAVSAPGASGINVPAGSRRVLSLAGLAPDLSSPAIHVQSRGGQVVATLQQSTVRGLLAGGVDVVVPAAAPATTLTMTGLRIDSQSAPQPAPAEGEAPAEGTDGADGAAGSGPGADVGTDPDRSTAVRILVPGSDDADVSVSVAPEDGTDGTGTTFTVEADGGRVTDFPVSGLTDGRYAVTVQSSVPVAAAARSVSGAAEGGTTDFAWLPASGALTRDALVSVPAGPAPLLHVRNPGGAEATVTARPTDGSEPVALTVPAGAEVSASVAAGRTYLLEGAAGLTATVTLAEPGRSAALPVVPVLPAADPLRVHP</sequence>
<feature type="transmembrane region" description="Helical" evidence="2">
    <location>
        <begin position="12"/>
        <end position="33"/>
    </location>
</feature>
<keyword evidence="2" id="KW-0812">Transmembrane</keyword>